<protein>
    <submittedName>
        <fullName evidence="5">NUDIX domain-containing protein</fullName>
    </submittedName>
</protein>
<dbReference type="RefSeq" id="WP_115478782.1">
    <property type="nucleotide sequence ID" value="NZ_QRBF01000005.1"/>
</dbReference>
<dbReference type="PROSITE" id="PS51462">
    <property type="entry name" value="NUDIX"/>
    <property type="match status" value="1"/>
</dbReference>
<dbReference type="Gene3D" id="3.90.79.10">
    <property type="entry name" value="Nucleoside Triphosphate Pyrophosphohydrolase"/>
    <property type="match status" value="1"/>
</dbReference>
<evidence type="ECO:0000313" key="6">
    <source>
        <dbReference type="Proteomes" id="UP000255334"/>
    </source>
</evidence>
<dbReference type="Proteomes" id="UP000255334">
    <property type="component" value="Unassembled WGS sequence"/>
</dbReference>
<feature type="domain" description="Nudix hydrolase" evidence="4">
    <location>
        <begin position="8"/>
        <end position="168"/>
    </location>
</feature>
<proteinExistence type="inferred from homology"/>
<comment type="caution">
    <text evidence="5">The sequence shown here is derived from an EMBL/GenBank/DDBJ whole genome shotgun (WGS) entry which is preliminary data.</text>
</comment>
<dbReference type="SUPFAM" id="SSF55811">
    <property type="entry name" value="Nudix"/>
    <property type="match status" value="1"/>
</dbReference>
<dbReference type="InterPro" id="IPR020084">
    <property type="entry name" value="NUDIX_hydrolase_CS"/>
</dbReference>
<organism evidence="5 6">
    <name type="scientific">Dyella psychrodurans</name>
    <dbReference type="NCBI Taxonomy" id="1927960"/>
    <lineage>
        <taxon>Bacteria</taxon>
        <taxon>Pseudomonadati</taxon>
        <taxon>Pseudomonadota</taxon>
        <taxon>Gammaproteobacteria</taxon>
        <taxon>Lysobacterales</taxon>
        <taxon>Rhodanobacteraceae</taxon>
        <taxon>Dyella</taxon>
    </lineage>
</organism>
<reference evidence="5 6" key="1">
    <citation type="submission" date="2018-07" db="EMBL/GenBank/DDBJ databases">
        <title>Dyella monticola sp. nov. and Dyella psychrodurans sp. nov. isolated from monsoon evergreen broad-leaved forest soil of Dinghu Mountain, China.</title>
        <authorList>
            <person name="Gao Z."/>
            <person name="Qiu L."/>
        </authorList>
    </citation>
    <scope>NUCLEOTIDE SEQUENCE [LARGE SCALE GENOMIC DNA]</scope>
    <source>
        <strain evidence="5 6">4MSK11</strain>
    </source>
</reference>
<gene>
    <name evidence="5" type="ORF">DWU99_14510</name>
</gene>
<accession>A0A370X2M2</accession>
<dbReference type="OrthoDB" id="9761969at2"/>
<evidence type="ECO:0000313" key="5">
    <source>
        <dbReference type="EMBL" id="RDS82606.1"/>
    </source>
</evidence>
<dbReference type="PROSITE" id="PS00893">
    <property type="entry name" value="NUDIX_BOX"/>
    <property type="match status" value="1"/>
</dbReference>
<evidence type="ECO:0000256" key="1">
    <source>
        <dbReference type="ARBA" id="ARBA00001946"/>
    </source>
</evidence>
<name>A0A370X2M2_9GAMM</name>
<evidence type="ECO:0000256" key="3">
    <source>
        <dbReference type="RuleBase" id="RU003476"/>
    </source>
</evidence>
<comment type="similarity">
    <text evidence="3">Belongs to the Nudix hydrolase family.</text>
</comment>
<dbReference type="GO" id="GO:0016787">
    <property type="term" value="F:hydrolase activity"/>
    <property type="evidence" value="ECO:0007669"/>
    <property type="project" value="UniProtKB-KW"/>
</dbReference>
<dbReference type="InterPro" id="IPR020476">
    <property type="entry name" value="Nudix_hydrolase"/>
</dbReference>
<evidence type="ECO:0000256" key="2">
    <source>
        <dbReference type="ARBA" id="ARBA00022801"/>
    </source>
</evidence>
<comment type="cofactor">
    <cofactor evidence="1">
        <name>Mg(2+)</name>
        <dbReference type="ChEBI" id="CHEBI:18420"/>
    </cofactor>
</comment>
<dbReference type="InterPro" id="IPR015797">
    <property type="entry name" value="NUDIX_hydrolase-like_dom_sf"/>
</dbReference>
<dbReference type="PANTHER" id="PTHR43736:SF1">
    <property type="entry name" value="DIHYDRONEOPTERIN TRIPHOSPHATE DIPHOSPHATASE"/>
    <property type="match status" value="1"/>
</dbReference>
<sequence>MSTKPHLKKHFTASAFVLKAERQVFLLRHKKLGVWLYPGGHIEADETPDAAVLREVLEETGLVATFLDARDRKLDDEAADVAALHVPYRILCEFINDPKDPHYHIDLIYLCGVKDHADESRVGNTGMGFFDEAALEGLALFPNFRALVKGVFRDDAIWQRVDEKVAPL</sequence>
<evidence type="ECO:0000259" key="4">
    <source>
        <dbReference type="PROSITE" id="PS51462"/>
    </source>
</evidence>
<dbReference type="CDD" id="cd03674">
    <property type="entry name" value="NUDIX_Hydrolase"/>
    <property type="match status" value="1"/>
</dbReference>
<dbReference type="AlphaFoldDB" id="A0A370X2M2"/>
<dbReference type="Pfam" id="PF00293">
    <property type="entry name" value="NUDIX"/>
    <property type="match status" value="1"/>
</dbReference>
<dbReference type="InterPro" id="IPR000086">
    <property type="entry name" value="NUDIX_hydrolase_dom"/>
</dbReference>
<dbReference type="PRINTS" id="PR00502">
    <property type="entry name" value="NUDIXFAMILY"/>
</dbReference>
<keyword evidence="6" id="KW-1185">Reference proteome</keyword>
<keyword evidence="2 3" id="KW-0378">Hydrolase</keyword>
<dbReference type="EMBL" id="QRBF01000005">
    <property type="protein sequence ID" value="RDS82606.1"/>
    <property type="molecule type" value="Genomic_DNA"/>
</dbReference>
<dbReference type="PANTHER" id="PTHR43736">
    <property type="entry name" value="ADP-RIBOSE PYROPHOSPHATASE"/>
    <property type="match status" value="1"/>
</dbReference>